<name>A0AC60P3Y5_IXOPE</name>
<comment type="caution">
    <text evidence="1">The sequence shown here is derived from an EMBL/GenBank/DDBJ whole genome shotgun (WGS) entry which is preliminary data.</text>
</comment>
<dbReference type="EMBL" id="JABSTQ010011202">
    <property type="protein sequence ID" value="KAG0414118.1"/>
    <property type="molecule type" value="Genomic_DNA"/>
</dbReference>
<keyword evidence="2" id="KW-1185">Reference proteome</keyword>
<dbReference type="Proteomes" id="UP000805193">
    <property type="component" value="Unassembled WGS sequence"/>
</dbReference>
<accession>A0AC60P3Y5</accession>
<reference evidence="1 2" key="1">
    <citation type="journal article" date="2020" name="Cell">
        <title>Large-Scale Comparative Analyses of Tick Genomes Elucidate Their Genetic Diversity and Vector Capacities.</title>
        <authorList>
            <consortium name="Tick Genome and Microbiome Consortium (TIGMIC)"/>
            <person name="Jia N."/>
            <person name="Wang J."/>
            <person name="Shi W."/>
            <person name="Du L."/>
            <person name="Sun Y."/>
            <person name="Zhan W."/>
            <person name="Jiang J.F."/>
            <person name="Wang Q."/>
            <person name="Zhang B."/>
            <person name="Ji P."/>
            <person name="Bell-Sakyi L."/>
            <person name="Cui X.M."/>
            <person name="Yuan T.T."/>
            <person name="Jiang B.G."/>
            <person name="Yang W.F."/>
            <person name="Lam T.T."/>
            <person name="Chang Q.C."/>
            <person name="Ding S.J."/>
            <person name="Wang X.J."/>
            <person name="Zhu J.G."/>
            <person name="Ruan X.D."/>
            <person name="Zhao L."/>
            <person name="Wei J.T."/>
            <person name="Ye R.Z."/>
            <person name="Que T.C."/>
            <person name="Du C.H."/>
            <person name="Zhou Y.H."/>
            <person name="Cheng J.X."/>
            <person name="Dai P.F."/>
            <person name="Guo W.B."/>
            <person name="Han X.H."/>
            <person name="Huang E.J."/>
            <person name="Li L.F."/>
            <person name="Wei W."/>
            <person name="Gao Y.C."/>
            <person name="Liu J.Z."/>
            <person name="Shao H.Z."/>
            <person name="Wang X."/>
            <person name="Wang C.C."/>
            <person name="Yang T.C."/>
            <person name="Huo Q.B."/>
            <person name="Li W."/>
            <person name="Chen H.Y."/>
            <person name="Chen S.E."/>
            <person name="Zhou L.G."/>
            <person name="Ni X.B."/>
            <person name="Tian J.H."/>
            <person name="Sheng Y."/>
            <person name="Liu T."/>
            <person name="Pan Y.S."/>
            <person name="Xia L.Y."/>
            <person name="Li J."/>
            <person name="Zhao F."/>
            <person name="Cao W.C."/>
        </authorList>
    </citation>
    <scope>NUCLEOTIDE SEQUENCE [LARGE SCALE GENOMIC DNA]</scope>
    <source>
        <strain evidence="1">Iper-2018</strain>
    </source>
</reference>
<organism evidence="1 2">
    <name type="scientific">Ixodes persulcatus</name>
    <name type="common">Taiga tick</name>
    <dbReference type="NCBI Taxonomy" id="34615"/>
    <lineage>
        <taxon>Eukaryota</taxon>
        <taxon>Metazoa</taxon>
        <taxon>Ecdysozoa</taxon>
        <taxon>Arthropoda</taxon>
        <taxon>Chelicerata</taxon>
        <taxon>Arachnida</taxon>
        <taxon>Acari</taxon>
        <taxon>Parasitiformes</taxon>
        <taxon>Ixodida</taxon>
        <taxon>Ixodoidea</taxon>
        <taxon>Ixodidae</taxon>
        <taxon>Ixodinae</taxon>
        <taxon>Ixodes</taxon>
    </lineage>
</organism>
<sequence length="334" mass="37119">MLYLSTSLSGAGDMKITVISNTGMEWTVDILPEYTVEKLKQMSLSHFCNPLDCIKLSEYYKLVSVSQARPLSDHSSVREEKFRTVVSYFLLSSKLIQPSSDDSDLNALKKLTDMGFEEQLSLQALKENKMCPRLAMESLLAKGCKREGEQFSDSGLKASNTGVQGNFGGSEKDGPSCGATRNAEESSREGIVHAMLECFQEYKRKDFKPNRKAMITLKEMGFPETAILDALRIHSNSQEAACEWLLGDRRPKPADLQAGLDRDSAIYRSITTNPVVQLGLCSPKTLLALLQMLENPGCASRWLNDSDTAPILSQIFRIYHAEKHSVQLVRPAVP</sequence>
<evidence type="ECO:0000313" key="2">
    <source>
        <dbReference type="Proteomes" id="UP000805193"/>
    </source>
</evidence>
<proteinExistence type="predicted"/>
<gene>
    <name evidence="1" type="ORF">HPB47_008725</name>
</gene>
<evidence type="ECO:0000313" key="1">
    <source>
        <dbReference type="EMBL" id="KAG0414118.1"/>
    </source>
</evidence>
<protein>
    <submittedName>
        <fullName evidence="1">Uncharacterized protein</fullName>
    </submittedName>
</protein>